<evidence type="ECO:0000313" key="1">
    <source>
        <dbReference type="EMBL" id="EGU78831.1"/>
    </source>
</evidence>
<comment type="caution">
    <text evidence="1">The sequence shown here is derived from an EMBL/GenBank/DDBJ whole genome shotgun (WGS) entry which is preliminary data.</text>
</comment>
<dbReference type="OrthoDB" id="10370962at2759"/>
<dbReference type="AlphaFoldDB" id="F9FW71"/>
<proteinExistence type="predicted"/>
<reference evidence="1" key="1">
    <citation type="journal article" date="2012" name="Mol. Plant Microbe Interact.">
        <title>A highly conserved effector in Fusarium oxysporum is required for full virulence on Arabidopsis.</title>
        <authorList>
            <person name="Thatcher L.F."/>
            <person name="Gardiner D.M."/>
            <person name="Kazan K."/>
            <person name="Manners J."/>
        </authorList>
    </citation>
    <scope>NUCLEOTIDE SEQUENCE [LARGE SCALE GENOMIC DNA]</scope>
    <source>
        <strain evidence="1">Fo5176</strain>
    </source>
</reference>
<accession>F9FW71</accession>
<sequence>MAQPFTGLYEHPVVTSWTHTKTTNHKPSHGCLSVPTQAPTRLHVFGKASTMSTPLCAVLGWFLGFRDRRNTPVFVVSSRTESASLLDTPSETPDLDLNLLWR</sequence>
<dbReference type="EMBL" id="AFQF01002735">
    <property type="protein sequence ID" value="EGU78831.1"/>
    <property type="molecule type" value="Genomic_DNA"/>
</dbReference>
<protein>
    <submittedName>
        <fullName evidence="1">Uncharacterized protein</fullName>
    </submittedName>
</protein>
<name>F9FW71_FUSOF</name>
<gene>
    <name evidence="1" type="ORF">FOXB_10653</name>
</gene>
<organism evidence="1">
    <name type="scientific">Fusarium oxysporum (strain Fo5176)</name>
    <name type="common">Fusarium vascular wilt</name>
    <dbReference type="NCBI Taxonomy" id="660025"/>
    <lineage>
        <taxon>Eukaryota</taxon>
        <taxon>Fungi</taxon>
        <taxon>Dikarya</taxon>
        <taxon>Ascomycota</taxon>
        <taxon>Pezizomycotina</taxon>
        <taxon>Sordariomycetes</taxon>
        <taxon>Hypocreomycetidae</taxon>
        <taxon>Hypocreales</taxon>
        <taxon>Nectriaceae</taxon>
        <taxon>Fusarium</taxon>
        <taxon>Fusarium oxysporum species complex</taxon>
    </lineage>
</organism>